<dbReference type="RefSeq" id="WP_147061898.1">
    <property type="nucleotide sequence ID" value="NZ_BAABDN010000001.1"/>
</dbReference>
<dbReference type="EMBL" id="BKBA01000003">
    <property type="protein sequence ID" value="GEQ12372.1"/>
    <property type="molecule type" value="Genomic_DNA"/>
</dbReference>
<keyword evidence="1" id="KW-0472">Membrane</keyword>
<dbReference type="Proteomes" id="UP000321793">
    <property type="component" value="Unassembled WGS sequence"/>
</dbReference>
<keyword evidence="1" id="KW-0812">Transmembrane</keyword>
<keyword evidence="4" id="KW-1185">Reference proteome</keyword>
<keyword evidence="1" id="KW-1133">Transmembrane helix</keyword>
<evidence type="ECO:0000259" key="2">
    <source>
        <dbReference type="Pfam" id="PF13559"/>
    </source>
</evidence>
<reference evidence="3 4" key="1">
    <citation type="submission" date="2019-07" db="EMBL/GenBank/DDBJ databases">
        <title>Whole genome shotgun sequence of Knoellia locipacati NBRC 109775.</title>
        <authorList>
            <person name="Hosoyama A."/>
            <person name="Uohara A."/>
            <person name="Ohji S."/>
            <person name="Ichikawa N."/>
        </authorList>
    </citation>
    <scope>NUCLEOTIDE SEQUENCE [LARGE SCALE GENOMIC DNA]</scope>
    <source>
        <strain evidence="3 4">NBRC 109775</strain>
    </source>
</reference>
<organism evidence="3 4">
    <name type="scientific">Knoellia locipacati</name>
    <dbReference type="NCBI Taxonomy" id="882824"/>
    <lineage>
        <taxon>Bacteria</taxon>
        <taxon>Bacillati</taxon>
        <taxon>Actinomycetota</taxon>
        <taxon>Actinomycetes</taxon>
        <taxon>Micrococcales</taxon>
        <taxon>Intrasporangiaceae</taxon>
        <taxon>Knoellia</taxon>
    </lineage>
</organism>
<dbReference type="Pfam" id="PF13559">
    <property type="entry name" value="DUF4129"/>
    <property type="match status" value="1"/>
</dbReference>
<gene>
    <name evidence="3" type="ORF">KLO01_04190</name>
</gene>
<evidence type="ECO:0000256" key="1">
    <source>
        <dbReference type="SAM" id="Phobius"/>
    </source>
</evidence>
<protein>
    <recommendedName>
        <fullName evidence="2">Protein-glutamine gamma-glutamyltransferase-like C-terminal domain-containing protein</fullName>
    </recommendedName>
</protein>
<comment type="caution">
    <text evidence="3">The sequence shown here is derived from an EMBL/GenBank/DDBJ whole genome shotgun (WGS) entry which is preliminary data.</text>
</comment>
<sequence length="210" mass="23126">MILDTPPLDPTRSEGRRLLEEELSKPRYAVKPSLWDRFREWLLGLLDGPTGPGLPSWVFVLVVLVALAVVALVVVVLLRPEARARRSATDRGVLDERGVDATAYRLRAKDAARQGDWDTVVLDGYRAIVAGSVERTVLDDLPGRTAHEASLELSQAFPTEGDGVRAAADRFDAVRYGHDRASESDARAVLDLDERVGRARPELRPVGAQR</sequence>
<dbReference type="AlphaFoldDB" id="A0A512SWN2"/>
<dbReference type="InterPro" id="IPR025403">
    <property type="entry name" value="TgpA-like_C"/>
</dbReference>
<evidence type="ECO:0000313" key="4">
    <source>
        <dbReference type="Proteomes" id="UP000321793"/>
    </source>
</evidence>
<accession>A0A512SWN2</accession>
<evidence type="ECO:0000313" key="3">
    <source>
        <dbReference type="EMBL" id="GEQ12372.1"/>
    </source>
</evidence>
<name>A0A512SWN2_9MICO</name>
<dbReference type="OrthoDB" id="3389322at2"/>
<feature type="transmembrane region" description="Helical" evidence="1">
    <location>
        <begin position="57"/>
        <end position="78"/>
    </location>
</feature>
<proteinExistence type="predicted"/>
<feature type="domain" description="Protein-glutamine gamma-glutamyltransferase-like C-terminal" evidence="2">
    <location>
        <begin position="125"/>
        <end position="194"/>
    </location>
</feature>